<accession>A0A919CLQ9</accession>
<feature type="domain" description="DUF6504" evidence="1">
    <location>
        <begin position="10"/>
        <end position="88"/>
    </location>
</feature>
<dbReference type="InterPro" id="IPR045443">
    <property type="entry name" value="DUF6504"/>
</dbReference>
<name>A0A919CLQ9_9ACTN</name>
<organism evidence="2 3">
    <name type="scientific">Nocardiopsis kunsanensis</name>
    <dbReference type="NCBI Taxonomy" id="141693"/>
    <lineage>
        <taxon>Bacteria</taxon>
        <taxon>Bacillati</taxon>
        <taxon>Actinomycetota</taxon>
        <taxon>Actinomycetes</taxon>
        <taxon>Streptosporangiales</taxon>
        <taxon>Nocardiopsidaceae</taxon>
        <taxon>Nocardiopsis</taxon>
    </lineage>
</organism>
<dbReference type="EMBL" id="BMXL01000029">
    <property type="protein sequence ID" value="GHD34103.1"/>
    <property type="molecule type" value="Genomic_DNA"/>
</dbReference>
<reference evidence="2 3" key="1">
    <citation type="journal article" date="2014" name="Int. J. Syst. Evol. Microbiol.">
        <title>Complete genome sequence of Corynebacterium casei LMG S-19264T (=DSM 44701T), isolated from a smear-ripened cheese.</title>
        <authorList>
            <consortium name="US DOE Joint Genome Institute (JGI-PGF)"/>
            <person name="Walter F."/>
            <person name="Albersmeier A."/>
            <person name="Kalinowski J."/>
            <person name="Ruckert C."/>
        </authorList>
    </citation>
    <scope>NUCLEOTIDE SEQUENCE [LARGE SCALE GENOMIC DNA]</scope>
    <source>
        <strain evidence="2 3">KCTC 19473</strain>
    </source>
</reference>
<evidence type="ECO:0000313" key="3">
    <source>
        <dbReference type="Proteomes" id="UP000654947"/>
    </source>
</evidence>
<protein>
    <recommendedName>
        <fullName evidence="1">DUF6504 domain-containing protein</fullName>
    </recommendedName>
</protein>
<sequence length="89" mass="10219">MVRHYGAQITVVEDEGRPARFTWDGRLYGVRRIIDHWVSLRTDRTPAPGGGASERWHWRVEAGTVRAQGVYELRKDTATGQWSLARVWG</sequence>
<evidence type="ECO:0000259" key="1">
    <source>
        <dbReference type="Pfam" id="PF20114"/>
    </source>
</evidence>
<evidence type="ECO:0000313" key="2">
    <source>
        <dbReference type="EMBL" id="GHD34103.1"/>
    </source>
</evidence>
<gene>
    <name evidence="2" type="ORF">GCM10007147_39390</name>
</gene>
<proteinExistence type="predicted"/>
<dbReference type="Pfam" id="PF20114">
    <property type="entry name" value="DUF6504"/>
    <property type="match status" value="1"/>
</dbReference>
<comment type="caution">
    <text evidence="2">The sequence shown here is derived from an EMBL/GenBank/DDBJ whole genome shotgun (WGS) entry which is preliminary data.</text>
</comment>
<dbReference type="Proteomes" id="UP000654947">
    <property type="component" value="Unassembled WGS sequence"/>
</dbReference>
<dbReference type="AlphaFoldDB" id="A0A919CLQ9"/>
<keyword evidence="3" id="KW-1185">Reference proteome</keyword>
<dbReference type="RefSeq" id="WP_017576891.1">
    <property type="nucleotide sequence ID" value="NZ_BMXL01000029.1"/>
</dbReference>